<evidence type="ECO:0000313" key="3">
    <source>
        <dbReference type="EMBL" id="KAK4253526.1"/>
    </source>
</evidence>
<sequence>MEPTHTTWSSSLTGNNGGDSNRLLSDSTLPVTANPSLPLLESKSTIGVEFATHSLNVDGEVIKSSDLGQCWPGEVLFLLQLRLLFLCFTYSGSLLVLSLICAYKDLVWVCL</sequence>
<organism evidence="3 4">
    <name type="scientific">Acacia crassicarpa</name>
    <name type="common">northern wattle</name>
    <dbReference type="NCBI Taxonomy" id="499986"/>
    <lineage>
        <taxon>Eukaryota</taxon>
        <taxon>Viridiplantae</taxon>
        <taxon>Streptophyta</taxon>
        <taxon>Embryophyta</taxon>
        <taxon>Tracheophyta</taxon>
        <taxon>Spermatophyta</taxon>
        <taxon>Magnoliopsida</taxon>
        <taxon>eudicotyledons</taxon>
        <taxon>Gunneridae</taxon>
        <taxon>Pentapetalae</taxon>
        <taxon>rosids</taxon>
        <taxon>fabids</taxon>
        <taxon>Fabales</taxon>
        <taxon>Fabaceae</taxon>
        <taxon>Caesalpinioideae</taxon>
        <taxon>mimosoid clade</taxon>
        <taxon>Acacieae</taxon>
        <taxon>Acacia</taxon>
    </lineage>
</organism>
<evidence type="ECO:0000313" key="4">
    <source>
        <dbReference type="Proteomes" id="UP001293593"/>
    </source>
</evidence>
<feature type="region of interest" description="Disordered" evidence="1">
    <location>
        <begin position="1"/>
        <end position="27"/>
    </location>
</feature>
<dbReference type="AlphaFoldDB" id="A0AAE1MBF9"/>
<dbReference type="Proteomes" id="UP001293593">
    <property type="component" value="Unassembled WGS sequence"/>
</dbReference>
<accession>A0AAE1MBF9</accession>
<name>A0AAE1MBF9_9FABA</name>
<keyword evidence="2" id="KW-0812">Transmembrane</keyword>
<keyword evidence="2" id="KW-1133">Transmembrane helix</keyword>
<evidence type="ECO:0000256" key="1">
    <source>
        <dbReference type="SAM" id="MobiDB-lite"/>
    </source>
</evidence>
<comment type="caution">
    <text evidence="3">The sequence shown here is derived from an EMBL/GenBank/DDBJ whole genome shotgun (WGS) entry which is preliminary data.</text>
</comment>
<proteinExistence type="predicted"/>
<keyword evidence="4" id="KW-1185">Reference proteome</keyword>
<keyword evidence="2" id="KW-0472">Membrane</keyword>
<feature type="transmembrane region" description="Helical" evidence="2">
    <location>
        <begin position="83"/>
        <end position="103"/>
    </location>
</feature>
<gene>
    <name evidence="3" type="ORF">QN277_010187</name>
</gene>
<evidence type="ECO:0000256" key="2">
    <source>
        <dbReference type="SAM" id="Phobius"/>
    </source>
</evidence>
<dbReference type="EMBL" id="JAWXYG010000015">
    <property type="protein sequence ID" value="KAK4253526.1"/>
    <property type="molecule type" value="Genomic_DNA"/>
</dbReference>
<protein>
    <submittedName>
        <fullName evidence="3">Uncharacterized protein</fullName>
    </submittedName>
</protein>
<reference evidence="3" key="1">
    <citation type="submission" date="2023-10" db="EMBL/GenBank/DDBJ databases">
        <title>Chromosome-level genome of the transformable northern wattle, Acacia crassicarpa.</title>
        <authorList>
            <person name="Massaro I."/>
            <person name="Sinha N.R."/>
            <person name="Poethig S."/>
            <person name="Leichty A.R."/>
        </authorList>
    </citation>
    <scope>NUCLEOTIDE SEQUENCE</scope>
    <source>
        <strain evidence="3">Acra3RX</strain>
        <tissue evidence="3">Leaf</tissue>
    </source>
</reference>